<dbReference type="GO" id="GO:0005978">
    <property type="term" value="P:glycogen biosynthetic process"/>
    <property type="evidence" value="ECO:0007669"/>
    <property type="project" value="TreeGrafter"/>
</dbReference>
<keyword evidence="3" id="KW-0328">Glycosyltransferase</keyword>
<dbReference type="Pfam" id="PF02922">
    <property type="entry name" value="CBM_48"/>
    <property type="match status" value="1"/>
</dbReference>
<accession>A0AAN9A960</accession>
<comment type="caution">
    <text evidence="3">The sequence shown here is derived from an EMBL/GenBank/DDBJ whole genome shotgun (WGS) entry which is preliminary data.</text>
</comment>
<reference evidence="3 4" key="1">
    <citation type="submission" date="2023-11" db="EMBL/GenBank/DDBJ databases">
        <title>Halocaridina rubra genome assembly.</title>
        <authorList>
            <person name="Smith C."/>
        </authorList>
    </citation>
    <scope>NUCLEOTIDE SEQUENCE [LARGE SCALE GENOMIC DNA]</scope>
    <source>
        <strain evidence="3">EP-1</strain>
        <tissue evidence="3">Whole</tissue>
    </source>
</reference>
<sequence length="286" mass="31912">YGCFSKLKESIQKSEGGLLNFASGYEKFGLHVNADNSITCLEWAPLAQALFLKGDFNNWNVTSHPFKKLEFGKWEITIPANPDGSCPVRHLSKIKIGVLTAGNVMIDRLSPWAAYVVQPPKSEGLAYQQLVWNPPQEEVYIPKSPRPKRPASLRVYECHVGIATDQYRVGTYKEFATNILPRIAKLGYNAVQVMAVMEHAYYASFGYQVTSFFAASSRYGTPEELKEMVDAAHALGLYVLLDVVHSHASKNTLDGLNEFDGSDSCYFHGGARGTHSLWDSRLFNYS</sequence>
<dbReference type="SUPFAM" id="SSF51445">
    <property type="entry name" value="(Trans)glycosidases"/>
    <property type="match status" value="1"/>
</dbReference>
<dbReference type="Gene3D" id="3.20.20.80">
    <property type="entry name" value="Glycosidases"/>
    <property type="match status" value="1"/>
</dbReference>
<dbReference type="AlphaFoldDB" id="A0AAN9A960"/>
<evidence type="ECO:0000313" key="3">
    <source>
        <dbReference type="EMBL" id="KAK7085626.1"/>
    </source>
</evidence>
<gene>
    <name evidence="3" type="primary">GBE1_2</name>
    <name evidence="3" type="ORF">SK128_011151</name>
</gene>
<dbReference type="InterPro" id="IPR006047">
    <property type="entry name" value="GH13_cat_dom"/>
</dbReference>
<keyword evidence="3" id="KW-0808">Transferase</keyword>
<dbReference type="CDD" id="cd02854">
    <property type="entry name" value="E_set_GBE_euk_N"/>
    <property type="match status" value="1"/>
</dbReference>
<protein>
    <submittedName>
        <fullName evidence="3">1,4-alpha-glucan branching enzyme</fullName>
        <ecNumber evidence="3">2.4.1.18</ecNumber>
    </submittedName>
</protein>
<dbReference type="SUPFAM" id="SSF81296">
    <property type="entry name" value="E set domains"/>
    <property type="match status" value="1"/>
</dbReference>
<dbReference type="Pfam" id="PF00128">
    <property type="entry name" value="Alpha-amylase"/>
    <property type="match status" value="1"/>
</dbReference>
<dbReference type="GO" id="GO:0003844">
    <property type="term" value="F:1,4-alpha-glucan branching enzyme activity"/>
    <property type="evidence" value="ECO:0007669"/>
    <property type="project" value="UniProtKB-EC"/>
</dbReference>
<feature type="non-terminal residue" evidence="3">
    <location>
        <position position="1"/>
    </location>
</feature>
<evidence type="ECO:0000259" key="2">
    <source>
        <dbReference type="Pfam" id="PF02922"/>
    </source>
</evidence>
<dbReference type="PANTHER" id="PTHR43651:SF3">
    <property type="entry name" value="1,4-ALPHA-GLUCAN-BRANCHING ENZYME"/>
    <property type="match status" value="1"/>
</dbReference>
<dbReference type="EMBL" id="JAXCGZ010000714">
    <property type="protein sequence ID" value="KAK7085626.1"/>
    <property type="molecule type" value="Genomic_DNA"/>
</dbReference>
<dbReference type="InterPro" id="IPR013783">
    <property type="entry name" value="Ig-like_fold"/>
</dbReference>
<feature type="non-terminal residue" evidence="3">
    <location>
        <position position="286"/>
    </location>
</feature>
<name>A0AAN9A960_HALRR</name>
<dbReference type="Proteomes" id="UP001381693">
    <property type="component" value="Unassembled WGS sequence"/>
</dbReference>
<evidence type="ECO:0000313" key="4">
    <source>
        <dbReference type="Proteomes" id="UP001381693"/>
    </source>
</evidence>
<dbReference type="PANTHER" id="PTHR43651">
    <property type="entry name" value="1,4-ALPHA-GLUCAN-BRANCHING ENZYME"/>
    <property type="match status" value="1"/>
</dbReference>
<feature type="domain" description="Glycosyl hydrolase family 13 catalytic" evidence="1">
    <location>
        <begin position="178"/>
        <end position="251"/>
    </location>
</feature>
<dbReference type="GO" id="GO:0004553">
    <property type="term" value="F:hydrolase activity, hydrolyzing O-glycosyl compounds"/>
    <property type="evidence" value="ECO:0007669"/>
    <property type="project" value="InterPro"/>
</dbReference>
<evidence type="ECO:0000259" key="1">
    <source>
        <dbReference type="Pfam" id="PF00128"/>
    </source>
</evidence>
<feature type="domain" description="Glycoside hydrolase family 13 N-terminal" evidence="2">
    <location>
        <begin position="27"/>
        <end position="113"/>
    </location>
</feature>
<proteinExistence type="predicted"/>
<dbReference type="InterPro" id="IPR014756">
    <property type="entry name" value="Ig_E-set"/>
</dbReference>
<dbReference type="Gene3D" id="2.60.40.10">
    <property type="entry name" value="Immunoglobulins"/>
    <property type="match status" value="1"/>
</dbReference>
<dbReference type="InterPro" id="IPR004193">
    <property type="entry name" value="Glyco_hydro_13_N"/>
</dbReference>
<dbReference type="EC" id="2.4.1.18" evidence="3"/>
<organism evidence="3 4">
    <name type="scientific">Halocaridina rubra</name>
    <name type="common">Hawaiian red shrimp</name>
    <dbReference type="NCBI Taxonomy" id="373956"/>
    <lineage>
        <taxon>Eukaryota</taxon>
        <taxon>Metazoa</taxon>
        <taxon>Ecdysozoa</taxon>
        <taxon>Arthropoda</taxon>
        <taxon>Crustacea</taxon>
        <taxon>Multicrustacea</taxon>
        <taxon>Malacostraca</taxon>
        <taxon>Eumalacostraca</taxon>
        <taxon>Eucarida</taxon>
        <taxon>Decapoda</taxon>
        <taxon>Pleocyemata</taxon>
        <taxon>Caridea</taxon>
        <taxon>Atyoidea</taxon>
        <taxon>Atyidae</taxon>
        <taxon>Halocaridina</taxon>
    </lineage>
</organism>
<dbReference type="InterPro" id="IPR017853">
    <property type="entry name" value="GH"/>
</dbReference>
<dbReference type="GO" id="GO:0005737">
    <property type="term" value="C:cytoplasm"/>
    <property type="evidence" value="ECO:0007669"/>
    <property type="project" value="TreeGrafter"/>
</dbReference>
<keyword evidence="4" id="KW-1185">Reference proteome</keyword>